<reference evidence="2" key="1">
    <citation type="submission" date="2021-03" db="EMBL/GenBank/DDBJ databases">
        <title>Evolutionary innovations through gain and loss of genes in the ectomycorrhizal Boletales.</title>
        <authorList>
            <person name="Wu G."/>
            <person name="Miyauchi S."/>
            <person name="Morin E."/>
            <person name="Yang Z.-L."/>
            <person name="Xu J."/>
            <person name="Martin F.M."/>
        </authorList>
    </citation>
    <scope>NUCLEOTIDE SEQUENCE</scope>
    <source>
        <strain evidence="2">BR01</strain>
    </source>
</reference>
<feature type="region of interest" description="Disordered" evidence="1">
    <location>
        <begin position="60"/>
        <end position="86"/>
    </location>
</feature>
<sequence>MTAALGKVKIKTTEDLPSLNNLVLVHPWLRCLLDPIPPFEDLDVNILEPLIPLDVVGGDRSSDSLPTDVHSPSSSHIVSPSRHSSQPRLDKLTRALRFFARLRQPFGALLLAPLSHSEYKRVASDNPIVVQLRKDVLPRHLVQMTRSLDIL</sequence>
<evidence type="ECO:0000256" key="1">
    <source>
        <dbReference type="SAM" id="MobiDB-lite"/>
    </source>
</evidence>
<dbReference type="EMBL" id="JAGFBS010000004">
    <property type="protein sequence ID" value="KAG6379520.1"/>
    <property type="molecule type" value="Genomic_DNA"/>
</dbReference>
<accession>A0A8I3AEL1</accession>
<organism evidence="2 3">
    <name type="scientific">Boletus reticuloceps</name>
    <dbReference type="NCBI Taxonomy" id="495285"/>
    <lineage>
        <taxon>Eukaryota</taxon>
        <taxon>Fungi</taxon>
        <taxon>Dikarya</taxon>
        <taxon>Basidiomycota</taxon>
        <taxon>Agaricomycotina</taxon>
        <taxon>Agaricomycetes</taxon>
        <taxon>Agaricomycetidae</taxon>
        <taxon>Boletales</taxon>
        <taxon>Boletineae</taxon>
        <taxon>Boletaceae</taxon>
        <taxon>Boletoideae</taxon>
        <taxon>Boletus</taxon>
    </lineage>
</organism>
<proteinExistence type="predicted"/>
<dbReference type="AlphaFoldDB" id="A0A8I3AEL1"/>
<evidence type="ECO:0000313" key="3">
    <source>
        <dbReference type="Proteomes" id="UP000683000"/>
    </source>
</evidence>
<feature type="compositionally biased region" description="Low complexity" evidence="1">
    <location>
        <begin position="69"/>
        <end position="84"/>
    </location>
</feature>
<dbReference type="Proteomes" id="UP000683000">
    <property type="component" value="Unassembled WGS sequence"/>
</dbReference>
<protein>
    <submittedName>
        <fullName evidence="2">Uncharacterized protein</fullName>
    </submittedName>
</protein>
<name>A0A8I3AEL1_9AGAM</name>
<comment type="caution">
    <text evidence="2">The sequence shown here is derived from an EMBL/GenBank/DDBJ whole genome shotgun (WGS) entry which is preliminary data.</text>
</comment>
<gene>
    <name evidence="2" type="ORF">JVT61DRAFT_10013</name>
</gene>
<keyword evidence="3" id="KW-1185">Reference proteome</keyword>
<dbReference type="OrthoDB" id="2679089at2759"/>
<evidence type="ECO:0000313" key="2">
    <source>
        <dbReference type="EMBL" id="KAG6379520.1"/>
    </source>
</evidence>